<dbReference type="SUPFAM" id="SSF75304">
    <property type="entry name" value="Amidase signature (AS) enzymes"/>
    <property type="match status" value="1"/>
</dbReference>
<dbReference type="InterPro" id="IPR023631">
    <property type="entry name" value="Amidase_dom"/>
</dbReference>
<organism evidence="2 3">
    <name type="scientific">Enemella dayhoffiae</name>
    <dbReference type="NCBI Taxonomy" id="2016507"/>
    <lineage>
        <taxon>Bacteria</taxon>
        <taxon>Bacillati</taxon>
        <taxon>Actinomycetota</taxon>
        <taxon>Actinomycetes</taxon>
        <taxon>Propionibacteriales</taxon>
        <taxon>Propionibacteriaceae</taxon>
        <taxon>Enemella</taxon>
    </lineage>
</organism>
<dbReference type="InterPro" id="IPR020556">
    <property type="entry name" value="Amidase_CS"/>
</dbReference>
<dbReference type="PROSITE" id="PS00571">
    <property type="entry name" value="AMIDASES"/>
    <property type="match status" value="1"/>
</dbReference>
<accession>A0A255HBN5</accession>
<dbReference type="RefSeq" id="WP_094362238.1">
    <property type="nucleotide sequence ID" value="NZ_NMVQ01000001.1"/>
</dbReference>
<reference evidence="2 3" key="1">
    <citation type="submission" date="2017-07" db="EMBL/GenBank/DDBJ databases">
        <title>Draft whole genome sequences of clinical Proprionibacteriaceae strains.</title>
        <authorList>
            <person name="Bernier A.-M."/>
            <person name="Bernard K."/>
            <person name="Domingo M.-C."/>
        </authorList>
    </citation>
    <scope>NUCLEOTIDE SEQUENCE [LARGE SCALE GENOMIC DNA]</scope>
    <source>
        <strain evidence="2 3">NML 130396</strain>
    </source>
</reference>
<keyword evidence="3" id="KW-1185">Reference proteome</keyword>
<feature type="domain" description="Amidase" evidence="1">
    <location>
        <begin position="24"/>
        <end position="449"/>
    </location>
</feature>
<comment type="caution">
    <text evidence="2">The sequence shown here is derived from an EMBL/GenBank/DDBJ whole genome shotgun (WGS) entry which is preliminary data.</text>
</comment>
<evidence type="ECO:0000259" key="1">
    <source>
        <dbReference type="Pfam" id="PF01425"/>
    </source>
</evidence>
<dbReference type="GO" id="GO:0003824">
    <property type="term" value="F:catalytic activity"/>
    <property type="evidence" value="ECO:0007669"/>
    <property type="project" value="InterPro"/>
</dbReference>
<dbReference type="AlphaFoldDB" id="A0A255HBN5"/>
<dbReference type="NCBIfam" id="NF005686">
    <property type="entry name" value="PRK07486.1"/>
    <property type="match status" value="1"/>
</dbReference>
<dbReference type="InterPro" id="IPR000120">
    <property type="entry name" value="Amidase"/>
</dbReference>
<evidence type="ECO:0000313" key="2">
    <source>
        <dbReference type="EMBL" id="OYO25031.1"/>
    </source>
</evidence>
<dbReference type="EMBL" id="NMVQ01000001">
    <property type="protein sequence ID" value="OYO25031.1"/>
    <property type="molecule type" value="Genomic_DNA"/>
</dbReference>
<dbReference type="PANTHER" id="PTHR11895:SF76">
    <property type="entry name" value="INDOLEACETAMIDE HYDROLASE"/>
    <property type="match status" value="1"/>
</dbReference>
<gene>
    <name evidence="2" type="ORF">CGZ93_00760</name>
</gene>
<dbReference type="Proteomes" id="UP000216311">
    <property type="component" value="Unassembled WGS sequence"/>
</dbReference>
<dbReference type="PANTHER" id="PTHR11895">
    <property type="entry name" value="TRANSAMIDASE"/>
    <property type="match status" value="1"/>
</dbReference>
<dbReference type="InterPro" id="IPR036928">
    <property type="entry name" value="AS_sf"/>
</dbReference>
<evidence type="ECO:0000313" key="3">
    <source>
        <dbReference type="Proteomes" id="UP000216311"/>
    </source>
</evidence>
<protein>
    <submittedName>
        <fullName evidence="2">Amidase</fullName>
    </submittedName>
</protein>
<proteinExistence type="predicted"/>
<dbReference type="Pfam" id="PF01425">
    <property type="entry name" value="Amidase"/>
    <property type="match status" value="1"/>
</dbReference>
<dbReference type="OrthoDB" id="9811471at2"/>
<dbReference type="Gene3D" id="3.90.1300.10">
    <property type="entry name" value="Amidase signature (AS) domain"/>
    <property type="match status" value="1"/>
</dbReference>
<name>A0A255HBN5_9ACTN</name>
<sequence length="472" mass="49649">MELCFLSATELARALAARELSAREVTAAHLEQIERVNPAVNAVVTLVAERALDAATRADEHAAHADQLPPLHGIPMLHKDTHDTAGIRTTSGSPLLADNVPDTDDLVIERLHAAGAITLGKTNTPEFAAGSHTFNPVFGLTRNPYDTSRSAGGSSGGAAVALATGMTPLADGSDMGGSLRNPAAFCNVVGLRPSPGRVPQWPDPFAQYTLATAGPMARSVDDVALLLSVLAGPDPRAPGSLTDPGAAFATVPELDPSTLRVAVAADFGGTLPVDPQIVSAVEGAAETLAGLGARVEQTMPDLSDANDVFGVRRGWQFAAKLGPVVDADPDQVKQSIRDNVALGRRLTVADLTRAVERGEQLYQRVRDFFDNHDVLLVPTTQVLPFDGADEYPTEINGRPMDGYLEWMRSCSDITATGMPAISVPAGFSSEGWPIGVQLVAGPRADRQLLGIAKLFEQATGYAQRRPPLLTAD</sequence>